<evidence type="ECO:0000259" key="6">
    <source>
        <dbReference type="Pfam" id="PF13382"/>
    </source>
</evidence>
<name>A0ABT5VLQ5_9BACI</name>
<evidence type="ECO:0000259" key="5">
    <source>
        <dbReference type="Pfam" id="PF01979"/>
    </source>
</evidence>
<organism evidence="7 8">
    <name type="scientific">Alkalihalobacterium chitinilyticum</name>
    <dbReference type="NCBI Taxonomy" id="2980103"/>
    <lineage>
        <taxon>Bacteria</taxon>
        <taxon>Bacillati</taxon>
        <taxon>Bacillota</taxon>
        <taxon>Bacilli</taxon>
        <taxon>Bacillales</taxon>
        <taxon>Bacillaceae</taxon>
        <taxon>Alkalihalobacterium</taxon>
    </lineage>
</organism>
<proteinExistence type="inferred from homology"/>
<dbReference type="EC" id="3.5.4.2" evidence="2"/>
<dbReference type="EMBL" id="JAOTPO010000014">
    <property type="protein sequence ID" value="MDE5415199.1"/>
    <property type="molecule type" value="Genomic_DNA"/>
</dbReference>
<dbReference type="Pfam" id="PF13382">
    <property type="entry name" value="Adenine_deam_C"/>
    <property type="match status" value="1"/>
</dbReference>
<evidence type="ECO:0000313" key="7">
    <source>
        <dbReference type="EMBL" id="MDE5415199.1"/>
    </source>
</evidence>
<reference evidence="7" key="1">
    <citation type="submission" date="2024-05" db="EMBL/GenBank/DDBJ databases">
        <title>Alkalihalobacillus sp. strain MEB203 novel alkaliphilic bacterium from Lonar Lake, India.</title>
        <authorList>
            <person name="Joshi A."/>
            <person name="Thite S."/>
            <person name="Mengade P."/>
        </authorList>
    </citation>
    <scope>NUCLEOTIDE SEQUENCE</scope>
    <source>
        <strain evidence="7">MEB 203</strain>
    </source>
</reference>
<dbReference type="Proteomes" id="UP001148125">
    <property type="component" value="Unassembled WGS sequence"/>
</dbReference>
<evidence type="ECO:0000256" key="3">
    <source>
        <dbReference type="ARBA" id="ARBA00022801"/>
    </source>
</evidence>
<dbReference type="RefSeq" id="WP_275119807.1">
    <property type="nucleotide sequence ID" value="NZ_JAOTPO010000014.1"/>
</dbReference>
<keyword evidence="8" id="KW-1185">Reference proteome</keyword>
<dbReference type="PANTHER" id="PTHR11113">
    <property type="entry name" value="N-ACETYLGLUCOSAMINE-6-PHOSPHATE DEACETYLASE"/>
    <property type="match status" value="1"/>
</dbReference>
<evidence type="ECO:0000256" key="1">
    <source>
        <dbReference type="ARBA" id="ARBA00006773"/>
    </source>
</evidence>
<comment type="catalytic activity">
    <reaction evidence="4">
        <text>adenine + H2O + H(+) = hypoxanthine + NH4(+)</text>
        <dbReference type="Rhea" id="RHEA:23688"/>
        <dbReference type="ChEBI" id="CHEBI:15377"/>
        <dbReference type="ChEBI" id="CHEBI:15378"/>
        <dbReference type="ChEBI" id="CHEBI:16708"/>
        <dbReference type="ChEBI" id="CHEBI:17368"/>
        <dbReference type="ChEBI" id="CHEBI:28938"/>
        <dbReference type="EC" id="3.5.4.2"/>
    </reaction>
</comment>
<accession>A0ABT5VLQ5</accession>
<dbReference type="PANTHER" id="PTHR11113:SF6">
    <property type="entry name" value="ADENINE DEAMINASE YERA-RELATED"/>
    <property type="match status" value="1"/>
</dbReference>
<dbReference type="CDD" id="cd01295">
    <property type="entry name" value="AdeC"/>
    <property type="match status" value="1"/>
</dbReference>
<dbReference type="InterPro" id="IPR006680">
    <property type="entry name" value="Amidohydro-rel"/>
</dbReference>
<evidence type="ECO:0000313" key="8">
    <source>
        <dbReference type="Proteomes" id="UP001148125"/>
    </source>
</evidence>
<evidence type="ECO:0000256" key="2">
    <source>
        <dbReference type="ARBA" id="ARBA00012782"/>
    </source>
</evidence>
<sequence>MAERIYRWTKKLLRQQLAVIRGELAPTVVLKNATYLNSVRKKWLKAHIWIYEDRIVYVGDQMPAQFKGTSIIDCSDQYIVPGYIEPHAHPFQLYNPQSFAKYASTRGTTTLINDNLMFFLHLEKKKALTLIEELDRLPTSMYWWCRYDAQTELDGEEECFSNSRMKAWLEHHLVVQGGELTSWPKVLAGDDSILHWMQETRRLRKPIEGHFPGASERTLTQMALLGVTSDHEAMTGEDAVMRLNLGYTTSLRHSSIRPDLPRLLKEMLELDVDDFTNCLLTTDGSTPTFYEQGVIDHLIQIAIESGVPLVEAYNMASYNVAKYYNLDYKIGMIAPGRVAHLNFLSEKDNPVPTSVMAKGQWVVRDNEIVESYEGFPWKKYEMGPLQLDWDITEEDLHFSMPMGIELVNSVILKPFQISVEGTGDNLSKEHCESFFVLLDRKGKWRINTIIKGFGNKVSGFASSFSNTGDIVVIGKNKQDMMFAFEQLKQQGGGIVLVEDGEVISSIPLRLMGIMSDEAMEEVVEKEKDLVRELKKRGYAYEDPIYSLLFFSSTHLPYIRVTQHGIYDVYNKKVLFPSIMR</sequence>
<keyword evidence="3" id="KW-0378">Hydrolase</keyword>
<gene>
    <name evidence="7" type="ORF">N7Z68_17705</name>
</gene>
<comment type="similarity">
    <text evidence="1">Belongs to the metallo-dependent hydrolases superfamily. Adenine deaminase family.</text>
</comment>
<dbReference type="Pfam" id="PF01979">
    <property type="entry name" value="Amidohydro_1"/>
    <property type="match status" value="1"/>
</dbReference>
<protein>
    <recommendedName>
        <fullName evidence="2">adenine deaminase</fullName>
        <ecNumber evidence="2">3.5.4.2</ecNumber>
    </recommendedName>
</protein>
<dbReference type="SUPFAM" id="SSF51556">
    <property type="entry name" value="Metallo-dependent hydrolases"/>
    <property type="match status" value="1"/>
</dbReference>
<dbReference type="Gene3D" id="3.20.20.140">
    <property type="entry name" value="Metal-dependent hydrolases"/>
    <property type="match status" value="1"/>
</dbReference>
<dbReference type="InterPro" id="IPR026912">
    <property type="entry name" value="Adenine_deam_C"/>
</dbReference>
<feature type="domain" description="Amidohydrolase-related" evidence="5">
    <location>
        <begin position="78"/>
        <end position="362"/>
    </location>
</feature>
<dbReference type="SUPFAM" id="SSF51338">
    <property type="entry name" value="Composite domain of metallo-dependent hydrolases"/>
    <property type="match status" value="1"/>
</dbReference>
<dbReference type="InterPro" id="IPR032466">
    <property type="entry name" value="Metal_Hydrolase"/>
</dbReference>
<dbReference type="InterPro" id="IPR006679">
    <property type="entry name" value="Adenine_deam"/>
</dbReference>
<evidence type="ECO:0000256" key="4">
    <source>
        <dbReference type="ARBA" id="ARBA00047720"/>
    </source>
</evidence>
<feature type="domain" description="Adenine deaminase C-terminal" evidence="6">
    <location>
        <begin position="432"/>
        <end position="571"/>
    </location>
</feature>
<dbReference type="Gene3D" id="2.30.40.10">
    <property type="entry name" value="Urease, subunit C, domain 1"/>
    <property type="match status" value="1"/>
</dbReference>
<dbReference type="InterPro" id="IPR011059">
    <property type="entry name" value="Metal-dep_hydrolase_composite"/>
</dbReference>
<comment type="caution">
    <text evidence="7">The sequence shown here is derived from an EMBL/GenBank/DDBJ whole genome shotgun (WGS) entry which is preliminary data.</text>
</comment>